<keyword evidence="2" id="KW-1185">Reference proteome</keyword>
<accession>A0AAV4XSK9</accession>
<organism evidence="1 2">
    <name type="scientific">Caerostris extrusa</name>
    <name type="common">Bark spider</name>
    <name type="synonym">Caerostris bankana</name>
    <dbReference type="NCBI Taxonomy" id="172846"/>
    <lineage>
        <taxon>Eukaryota</taxon>
        <taxon>Metazoa</taxon>
        <taxon>Ecdysozoa</taxon>
        <taxon>Arthropoda</taxon>
        <taxon>Chelicerata</taxon>
        <taxon>Arachnida</taxon>
        <taxon>Araneae</taxon>
        <taxon>Araneomorphae</taxon>
        <taxon>Entelegynae</taxon>
        <taxon>Araneoidea</taxon>
        <taxon>Araneidae</taxon>
        <taxon>Caerostris</taxon>
    </lineage>
</organism>
<dbReference type="AlphaFoldDB" id="A0AAV4XSK9"/>
<sequence length="87" mass="10418">MEEKIDFHLMPCLEQRALRTAAVFVWNQDDILPLTRWFSFSSFQDKDSMKMWKYRRQSKGKSLEIIITRIDERGNINFNSTPLVGKY</sequence>
<name>A0AAV4XSK9_CAEEX</name>
<evidence type="ECO:0000313" key="2">
    <source>
        <dbReference type="Proteomes" id="UP001054945"/>
    </source>
</evidence>
<protein>
    <submittedName>
        <fullName evidence="1">Uncharacterized protein</fullName>
    </submittedName>
</protein>
<proteinExistence type="predicted"/>
<reference evidence="1 2" key="1">
    <citation type="submission" date="2021-06" db="EMBL/GenBank/DDBJ databases">
        <title>Caerostris extrusa draft genome.</title>
        <authorList>
            <person name="Kono N."/>
            <person name="Arakawa K."/>
        </authorList>
    </citation>
    <scope>NUCLEOTIDE SEQUENCE [LARGE SCALE GENOMIC DNA]</scope>
</reference>
<gene>
    <name evidence="1" type="ORF">CEXT_40921</name>
</gene>
<dbReference type="EMBL" id="BPLR01000714">
    <property type="protein sequence ID" value="GIY96899.1"/>
    <property type="molecule type" value="Genomic_DNA"/>
</dbReference>
<dbReference type="Proteomes" id="UP001054945">
    <property type="component" value="Unassembled WGS sequence"/>
</dbReference>
<evidence type="ECO:0000313" key="1">
    <source>
        <dbReference type="EMBL" id="GIY96899.1"/>
    </source>
</evidence>
<comment type="caution">
    <text evidence="1">The sequence shown here is derived from an EMBL/GenBank/DDBJ whole genome shotgun (WGS) entry which is preliminary data.</text>
</comment>